<name>A0A838B813_9HYPH</name>
<keyword evidence="2" id="KW-0547">Nucleotide-binding</keyword>
<dbReference type="PANTHER" id="PTHR43790:SF2">
    <property type="entry name" value="AUTOINDUCER 2 IMPORT ATP-BINDING PROTEIN LSRA"/>
    <property type="match status" value="1"/>
</dbReference>
<evidence type="ECO:0000256" key="1">
    <source>
        <dbReference type="ARBA" id="ARBA00009404"/>
    </source>
</evidence>
<sequence>MLGSPIMSVRNLAMRYGGVVALRDMNLYVGPGTIHAVIGESGAGKSTLVKVLAGVVRPDSGTIRIGDQTVAIDSSAIARKHGLGVVYQDLSLFPDRSVLANLFVGREPLRNGLISTREMEARSRTLLRQLELNVDVRAPVGHLDMGERQLVELARELLQTPRLLILDEPNSALDRRETEHLFTVLRGLKAKGMSVLYVSHRLEDVFAIADHITVMRNGRDVLTKERSGLSEADVIDAMIGQQRDSLFPPALSANASTIRPQITVEGLSGGRISGVSFTARSGEVLGFAGLEGSGVEDLFEMLFGLRKAQGGTVRFPDGHGLPKSPTEAARRGIGLLPADRRCNGLMPDRSLAFNIGNIVAGARNWGSRRYSPKAAIAGAARQIDALRIKSLPDAPVNSLLAGDQQKIVIAKWLETAPQVLLLDNPAGGIEAAAKRKIYALIRQMAANGCIVLLRSVEPSELTNLSNRVLVFHRGRVAGEVFGAEMKRRTVLHLITTGEMPEAERPKKKLVGSMA</sequence>
<dbReference type="InterPro" id="IPR050107">
    <property type="entry name" value="ABC_carbohydrate_import_ATPase"/>
</dbReference>
<dbReference type="EMBL" id="JACDTY010000006">
    <property type="protein sequence ID" value="MBA1141530.1"/>
    <property type="molecule type" value="Genomic_DNA"/>
</dbReference>
<feature type="domain" description="ABC transporter" evidence="4">
    <location>
        <begin position="253"/>
        <end position="498"/>
    </location>
</feature>
<reference evidence="5 6" key="1">
    <citation type="submission" date="2020-07" db="EMBL/GenBank/DDBJ databases">
        <title>Definition of the novel symbiovar canariense within Mesorhizobium novociceri, a new species of genus Mesorhizobium nodulating Cicer canariense in the Caldera de Taburiente National Park (La Palma, Canary Islands).</title>
        <authorList>
            <person name="Leon-Barrios M."/>
            <person name="Perez-Yepez J."/>
            <person name="Flores-Felix J.D."/>
            <person name="Ramirez-Baena M.H."/>
            <person name="Pulido-Suarez L."/>
            <person name="Igual J.M."/>
            <person name="Velazquez E."/>
            <person name="Peix A."/>
        </authorList>
    </citation>
    <scope>NUCLEOTIDE SEQUENCE [LARGE SCALE GENOMIC DNA]</scope>
    <source>
        <strain evidence="5 6">CCANP35</strain>
    </source>
</reference>
<dbReference type="SUPFAM" id="SSF52540">
    <property type="entry name" value="P-loop containing nucleoside triphosphate hydrolases"/>
    <property type="match status" value="2"/>
</dbReference>
<dbReference type="GO" id="GO:0005524">
    <property type="term" value="F:ATP binding"/>
    <property type="evidence" value="ECO:0007669"/>
    <property type="project" value="UniProtKB-KW"/>
</dbReference>
<evidence type="ECO:0000256" key="2">
    <source>
        <dbReference type="ARBA" id="ARBA00022741"/>
    </source>
</evidence>
<dbReference type="Gene3D" id="3.40.50.300">
    <property type="entry name" value="P-loop containing nucleotide triphosphate hydrolases"/>
    <property type="match status" value="2"/>
</dbReference>
<comment type="similarity">
    <text evidence="1">Belongs to the ABC transporter superfamily. AI-2 autoinducer porter (TC 3.A.1.2.8) family.</text>
</comment>
<evidence type="ECO:0000256" key="3">
    <source>
        <dbReference type="ARBA" id="ARBA00022840"/>
    </source>
</evidence>
<dbReference type="PROSITE" id="PS50893">
    <property type="entry name" value="ABC_TRANSPORTER_2"/>
    <property type="match status" value="2"/>
</dbReference>
<dbReference type="CDD" id="cd03216">
    <property type="entry name" value="ABC_Carb_Monos_I"/>
    <property type="match status" value="1"/>
</dbReference>
<protein>
    <submittedName>
        <fullName evidence="5">Sugar ABC transporter ATP-binding protein</fullName>
    </submittedName>
</protein>
<dbReference type="PANTHER" id="PTHR43790">
    <property type="entry name" value="CARBOHYDRATE TRANSPORT ATP-BINDING PROTEIN MG119-RELATED"/>
    <property type="match status" value="1"/>
</dbReference>
<dbReference type="CDD" id="cd03215">
    <property type="entry name" value="ABC_Carb_Monos_II"/>
    <property type="match status" value="1"/>
</dbReference>
<dbReference type="InterPro" id="IPR003593">
    <property type="entry name" value="AAA+_ATPase"/>
</dbReference>
<dbReference type="AlphaFoldDB" id="A0A838B813"/>
<accession>A0A838B813</accession>
<dbReference type="InterPro" id="IPR027417">
    <property type="entry name" value="P-loop_NTPase"/>
</dbReference>
<keyword evidence="6" id="KW-1185">Reference proteome</keyword>
<feature type="domain" description="ABC transporter" evidence="4">
    <location>
        <begin position="7"/>
        <end position="242"/>
    </location>
</feature>
<dbReference type="SMART" id="SM00382">
    <property type="entry name" value="AAA"/>
    <property type="match status" value="2"/>
</dbReference>
<proteinExistence type="inferred from homology"/>
<dbReference type="Proteomes" id="UP000558284">
    <property type="component" value="Unassembled WGS sequence"/>
</dbReference>
<dbReference type="InterPro" id="IPR003439">
    <property type="entry name" value="ABC_transporter-like_ATP-bd"/>
</dbReference>
<dbReference type="RefSeq" id="WP_181058410.1">
    <property type="nucleotide sequence ID" value="NZ_JACDTY010000006.1"/>
</dbReference>
<comment type="caution">
    <text evidence="5">The sequence shown here is derived from an EMBL/GenBank/DDBJ whole genome shotgun (WGS) entry which is preliminary data.</text>
</comment>
<dbReference type="GO" id="GO:0016887">
    <property type="term" value="F:ATP hydrolysis activity"/>
    <property type="evidence" value="ECO:0007669"/>
    <property type="project" value="InterPro"/>
</dbReference>
<evidence type="ECO:0000313" key="6">
    <source>
        <dbReference type="Proteomes" id="UP000558284"/>
    </source>
</evidence>
<evidence type="ECO:0000259" key="4">
    <source>
        <dbReference type="PROSITE" id="PS50893"/>
    </source>
</evidence>
<gene>
    <name evidence="5" type="ORF">H0241_14860</name>
</gene>
<evidence type="ECO:0000313" key="5">
    <source>
        <dbReference type="EMBL" id="MBA1141530.1"/>
    </source>
</evidence>
<organism evidence="5 6">
    <name type="scientific">Mesorhizobium neociceri</name>
    <dbReference type="NCBI Taxonomy" id="1307853"/>
    <lineage>
        <taxon>Bacteria</taxon>
        <taxon>Pseudomonadati</taxon>
        <taxon>Pseudomonadota</taxon>
        <taxon>Alphaproteobacteria</taxon>
        <taxon>Hyphomicrobiales</taxon>
        <taxon>Phyllobacteriaceae</taxon>
        <taxon>Mesorhizobium</taxon>
    </lineage>
</organism>
<keyword evidence="3 5" id="KW-0067">ATP-binding</keyword>
<dbReference type="Pfam" id="PF00005">
    <property type="entry name" value="ABC_tran"/>
    <property type="match status" value="2"/>
</dbReference>